<dbReference type="GO" id="GO:0000822">
    <property type="term" value="F:inositol hexakisphosphate binding"/>
    <property type="evidence" value="ECO:0007669"/>
    <property type="project" value="TreeGrafter"/>
</dbReference>
<protein>
    <recommendedName>
        <fullName evidence="9">mRNA export factor GLE1</fullName>
    </recommendedName>
    <alternativeName>
        <fullName evidence="10">Nucleoporin GLE1</fullName>
    </alternativeName>
</protein>
<dbReference type="Gene3D" id="1.25.40.510">
    <property type="entry name" value="GLE1-like"/>
    <property type="match status" value="1"/>
</dbReference>
<keyword evidence="7" id="KW-0906">Nuclear pore complex</keyword>
<feature type="region of interest" description="Disordered" evidence="11">
    <location>
        <begin position="77"/>
        <end position="202"/>
    </location>
</feature>
<dbReference type="Pfam" id="PF07817">
    <property type="entry name" value="GLE1"/>
    <property type="match status" value="1"/>
</dbReference>
<keyword evidence="3" id="KW-0813">Transport</keyword>
<dbReference type="GeneID" id="81378995"/>
<dbReference type="PANTHER" id="PTHR12960:SF0">
    <property type="entry name" value="MRNA EXPORT FACTOR GLE1"/>
    <property type="match status" value="1"/>
</dbReference>
<keyword evidence="4" id="KW-0509">mRNA transport</keyword>
<keyword evidence="6" id="KW-0811">Translocation</keyword>
<dbReference type="OrthoDB" id="420884at2759"/>
<organism evidence="12 13">
    <name type="scientific">Penicillium citrinum</name>
    <dbReference type="NCBI Taxonomy" id="5077"/>
    <lineage>
        <taxon>Eukaryota</taxon>
        <taxon>Fungi</taxon>
        <taxon>Dikarya</taxon>
        <taxon>Ascomycota</taxon>
        <taxon>Pezizomycotina</taxon>
        <taxon>Eurotiomycetes</taxon>
        <taxon>Eurotiomycetidae</taxon>
        <taxon>Eurotiales</taxon>
        <taxon>Aspergillaceae</taxon>
        <taxon>Penicillium</taxon>
    </lineage>
</organism>
<dbReference type="AlphaFoldDB" id="A0A9W9PDT9"/>
<evidence type="ECO:0000256" key="6">
    <source>
        <dbReference type="ARBA" id="ARBA00023010"/>
    </source>
</evidence>
<evidence type="ECO:0000256" key="1">
    <source>
        <dbReference type="ARBA" id="ARBA00004567"/>
    </source>
</evidence>
<comment type="similarity">
    <text evidence="2">Belongs to the GLE1 family.</text>
</comment>
<keyword evidence="5" id="KW-0653">Protein transport</keyword>
<keyword evidence="13" id="KW-1185">Reference proteome</keyword>
<evidence type="ECO:0000256" key="9">
    <source>
        <dbReference type="ARBA" id="ARBA00026227"/>
    </source>
</evidence>
<dbReference type="GO" id="GO:0016973">
    <property type="term" value="P:poly(A)+ mRNA export from nucleus"/>
    <property type="evidence" value="ECO:0007669"/>
    <property type="project" value="InterPro"/>
</dbReference>
<evidence type="ECO:0000313" key="12">
    <source>
        <dbReference type="EMBL" id="KAJ5242581.1"/>
    </source>
</evidence>
<dbReference type="GO" id="GO:0005737">
    <property type="term" value="C:cytoplasm"/>
    <property type="evidence" value="ECO:0007669"/>
    <property type="project" value="TreeGrafter"/>
</dbReference>
<evidence type="ECO:0000256" key="8">
    <source>
        <dbReference type="ARBA" id="ARBA00023242"/>
    </source>
</evidence>
<dbReference type="PANTHER" id="PTHR12960">
    <property type="entry name" value="GLE-1-RELATED"/>
    <property type="match status" value="1"/>
</dbReference>
<dbReference type="InterPro" id="IPR012476">
    <property type="entry name" value="GLE1"/>
</dbReference>
<accession>A0A9W9PDT9</accession>
<feature type="compositionally biased region" description="Basic and acidic residues" evidence="11">
    <location>
        <begin position="77"/>
        <end position="190"/>
    </location>
</feature>
<evidence type="ECO:0000256" key="2">
    <source>
        <dbReference type="ARBA" id="ARBA00011056"/>
    </source>
</evidence>
<evidence type="ECO:0000256" key="4">
    <source>
        <dbReference type="ARBA" id="ARBA00022816"/>
    </source>
</evidence>
<name>A0A9W9PDT9_PENCI</name>
<dbReference type="Proteomes" id="UP001147733">
    <property type="component" value="Unassembled WGS sequence"/>
</dbReference>
<dbReference type="EMBL" id="JAPQKT010000001">
    <property type="protein sequence ID" value="KAJ5242581.1"/>
    <property type="molecule type" value="Genomic_DNA"/>
</dbReference>
<reference evidence="12" key="2">
    <citation type="journal article" date="2023" name="IMA Fungus">
        <title>Comparative genomic study of the Penicillium genus elucidates a diverse pangenome and 15 lateral gene transfer events.</title>
        <authorList>
            <person name="Petersen C."/>
            <person name="Sorensen T."/>
            <person name="Nielsen M.R."/>
            <person name="Sondergaard T.E."/>
            <person name="Sorensen J.L."/>
            <person name="Fitzpatrick D.A."/>
            <person name="Frisvad J.C."/>
            <person name="Nielsen K.L."/>
        </authorList>
    </citation>
    <scope>NUCLEOTIDE SEQUENCE</scope>
    <source>
        <strain evidence="12">IBT 23319</strain>
    </source>
</reference>
<dbReference type="InterPro" id="IPR038506">
    <property type="entry name" value="GLE1-like_sf"/>
</dbReference>
<evidence type="ECO:0000256" key="11">
    <source>
        <dbReference type="SAM" id="MobiDB-lite"/>
    </source>
</evidence>
<evidence type="ECO:0000256" key="5">
    <source>
        <dbReference type="ARBA" id="ARBA00022927"/>
    </source>
</evidence>
<dbReference type="GO" id="GO:0015031">
    <property type="term" value="P:protein transport"/>
    <property type="evidence" value="ECO:0007669"/>
    <property type="project" value="UniProtKB-KW"/>
</dbReference>
<gene>
    <name evidence="12" type="ORF">N7469_000908</name>
</gene>
<dbReference type="GO" id="GO:0044614">
    <property type="term" value="C:nuclear pore cytoplasmic filaments"/>
    <property type="evidence" value="ECO:0007669"/>
    <property type="project" value="TreeGrafter"/>
</dbReference>
<comment type="subcellular location">
    <subcellularLocation>
        <location evidence="1">Nucleus</location>
        <location evidence="1">Nuclear pore complex</location>
    </subcellularLocation>
</comment>
<dbReference type="RefSeq" id="XP_056505585.1">
    <property type="nucleotide sequence ID" value="XM_056639828.1"/>
</dbReference>
<evidence type="ECO:0000256" key="7">
    <source>
        <dbReference type="ARBA" id="ARBA00023132"/>
    </source>
</evidence>
<sequence length="521" mass="60358">MTRPKIHVPPLDSPSKQLVLELARDFENVRLFNEDLKKVKEYEINAYYQDLDRVDREREAAHTAALDEAAAYHEQIRQQAEETLQEHIRVEEEERRRKEEEARREKERLERERAEKLRREQEEAARVEAERQAKLAAEKKAAEETERARKAATEEKERKEREERERADAAKRKEIEAAQEAQRVKEEAERQAQAQQQSKIGAGTLTPEEIQLHERYLQLHKDLKQFRKWLIDDYSKQNPAFKKTAGLMRRNITKCVGQLRDGKGTNKKQTQDIKVELEQALTVREPTVDLRKFLVSPPESIAQTEQPVPALLIYGLHILSKKLISGLINEASVHPSHAEPIGIIAAQIFSMQNFMYNGIHMSDILWAKIRFVCPALWGYNGNPKTEAGRDALGWRRELGRHISEQQHLDRMTAMGAGFAAITLRNFGKAQRQNPFPNTIFWSSIQKLLAIPVSEITDTHIMLIKSMLYNSGDRIIGFWGQFGVYILHRAIIDLPASLSESMSVSQLKILRDIYRDERHIIF</sequence>
<evidence type="ECO:0000256" key="10">
    <source>
        <dbReference type="ARBA" id="ARBA00029983"/>
    </source>
</evidence>
<keyword evidence="8" id="KW-0539">Nucleus</keyword>
<proteinExistence type="inferred from homology"/>
<reference evidence="12" key="1">
    <citation type="submission" date="2022-11" db="EMBL/GenBank/DDBJ databases">
        <authorList>
            <person name="Petersen C."/>
        </authorList>
    </citation>
    <scope>NUCLEOTIDE SEQUENCE</scope>
    <source>
        <strain evidence="12">IBT 23319</strain>
    </source>
</reference>
<dbReference type="GO" id="GO:0031369">
    <property type="term" value="F:translation initiation factor binding"/>
    <property type="evidence" value="ECO:0007669"/>
    <property type="project" value="TreeGrafter"/>
</dbReference>
<dbReference type="GO" id="GO:0005543">
    <property type="term" value="F:phospholipid binding"/>
    <property type="evidence" value="ECO:0007669"/>
    <property type="project" value="TreeGrafter"/>
</dbReference>
<comment type="caution">
    <text evidence="12">The sequence shown here is derived from an EMBL/GenBank/DDBJ whole genome shotgun (WGS) entry which is preliminary data.</text>
</comment>
<evidence type="ECO:0000256" key="3">
    <source>
        <dbReference type="ARBA" id="ARBA00022448"/>
    </source>
</evidence>
<evidence type="ECO:0000313" key="13">
    <source>
        <dbReference type="Proteomes" id="UP001147733"/>
    </source>
</evidence>